<feature type="transmembrane region" description="Helical" evidence="1">
    <location>
        <begin position="6"/>
        <end position="24"/>
    </location>
</feature>
<dbReference type="OrthoDB" id="3231184at2759"/>
<dbReference type="InParanoid" id="G4TP63"/>
<name>G4TP63_SERID</name>
<dbReference type="HOGENOM" id="CLU_1768823_0_0_1"/>
<accession>G4TP63</accession>
<feature type="transmembrane region" description="Helical" evidence="1">
    <location>
        <begin position="99"/>
        <end position="117"/>
    </location>
</feature>
<gene>
    <name evidence="2" type="ORF">PIIN_07064</name>
</gene>
<keyword evidence="1" id="KW-1133">Transmembrane helix</keyword>
<dbReference type="AlphaFoldDB" id="G4TP63"/>
<keyword evidence="3" id="KW-1185">Reference proteome</keyword>
<evidence type="ECO:0000313" key="2">
    <source>
        <dbReference type="EMBL" id="CCA73110.1"/>
    </source>
</evidence>
<evidence type="ECO:0000256" key="1">
    <source>
        <dbReference type="SAM" id="Phobius"/>
    </source>
</evidence>
<dbReference type="Proteomes" id="UP000007148">
    <property type="component" value="Unassembled WGS sequence"/>
</dbReference>
<feature type="transmembrane region" description="Helical" evidence="1">
    <location>
        <begin position="36"/>
        <end position="55"/>
    </location>
</feature>
<feature type="transmembrane region" description="Helical" evidence="1">
    <location>
        <begin position="75"/>
        <end position="94"/>
    </location>
</feature>
<proteinExistence type="predicted"/>
<keyword evidence="1" id="KW-0472">Membrane</keyword>
<reference evidence="2 3" key="1">
    <citation type="journal article" date="2011" name="PLoS Pathog.">
        <title>Endophytic Life Strategies Decoded by Genome and Transcriptome Analyses of the Mutualistic Root Symbiont Piriformospora indica.</title>
        <authorList>
            <person name="Zuccaro A."/>
            <person name="Lahrmann U."/>
            <person name="Guldener U."/>
            <person name="Langen G."/>
            <person name="Pfiffi S."/>
            <person name="Biedenkopf D."/>
            <person name="Wong P."/>
            <person name="Samans B."/>
            <person name="Grimm C."/>
            <person name="Basiewicz M."/>
            <person name="Murat C."/>
            <person name="Martin F."/>
            <person name="Kogel K.H."/>
        </authorList>
    </citation>
    <scope>NUCLEOTIDE SEQUENCE [LARGE SCALE GENOMIC DNA]</scope>
    <source>
        <strain evidence="2 3">DSM 11827</strain>
    </source>
</reference>
<sequence length="147" mass="16394">MSWFIAGFFIISYGLTLGLMLDGLGPVRRDIFYSDIVHTCAVSVSSTTLSAVFYAPAAFELFLFSLTAYSVLRDARLVMAVGVGGSSTPFLTVFYRDGILAFLVMAGLRVWNIWIYLTQPVSTFNMRTQLMWAANVVLITRVYMNLC</sequence>
<organism evidence="2 3">
    <name type="scientific">Serendipita indica (strain DSM 11827)</name>
    <name type="common">Root endophyte fungus</name>
    <name type="synonym">Piriformospora indica</name>
    <dbReference type="NCBI Taxonomy" id="1109443"/>
    <lineage>
        <taxon>Eukaryota</taxon>
        <taxon>Fungi</taxon>
        <taxon>Dikarya</taxon>
        <taxon>Basidiomycota</taxon>
        <taxon>Agaricomycotina</taxon>
        <taxon>Agaricomycetes</taxon>
        <taxon>Sebacinales</taxon>
        <taxon>Serendipitaceae</taxon>
        <taxon>Serendipita</taxon>
    </lineage>
</organism>
<evidence type="ECO:0000313" key="3">
    <source>
        <dbReference type="Proteomes" id="UP000007148"/>
    </source>
</evidence>
<keyword evidence="1" id="KW-0812">Transmembrane</keyword>
<protein>
    <submittedName>
        <fullName evidence="2">Uncharacterized protein</fullName>
    </submittedName>
</protein>
<comment type="caution">
    <text evidence="2">The sequence shown here is derived from an EMBL/GenBank/DDBJ whole genome shotgun (WGS) entry which is preliminary data.</text>
</comment>
<dbReference type="EMBL" id="CAFZ01000202">
    <property type="protein sequence ID" value="CCA73110.1"/>
    <property type="molecule type" value="Genomic_DNA"/>
</dbReference>